<dbReference type="STRING" id="34690.A0A182UIN1"/>
<dbReference type="UniPathway" id="UPA00143"/>
<reference evidence="9" key="2">
    <citation type="submission" date="2020-05" db="UniProtKB">
        <authorList>
            <consortium name="EnsemblMetazoa"/>
        </authorList>
    </citation>
    <scope>IDENTIFICATION</scope>
    <source>
        <strain evidence="9">CM1001059</strain>
    </source>
</reference>
<evidence type="ECO:0000256" key="4">
    <source>
        <dbReference type="ARBA" id="ARBA00022833"/>
    </source>
</evidence>
<dbReference type="GO" id="GO:0061630">
    <property type="term" value="F:ubiquitin protein ligase activity"/>
    <property type="evidence" value="ECO:0007669"/>
    <property type="project" value="UniProtKB-EC"/>
</dbReference>
<dbReference type="GO" id="GO:0006325">
    <property type="term" value="P:chromatin organization"/>
    <property type="evidence" value="ECO:0007669"/>
    <property type="project" value="UniProtKB-KW"/>
</dbReference>
<keyword evidence="4 6" id="KW-0862">Zinc</keyword>
<comment type="similarity">
    <text evidence="6">Belongs to the BRE1 family.</text>
</comment>
<protein>
    <recommendedName>
        <fullName evidence="6">E3 ubiquitin protein ligase</fullName>
        <ecNumber evidence="6">2.3.2.27</ecNumber>
    </recommendedName>
</protein>
<evidence type="ECO:0000259" key="8">
    <source>
        <dbReference type="Pfam" id="PF26095"/>
    </source>
</evidence>
<dbReference type="Pfam" id="PF26095">
    <property type="entry name" value="CC_Bre1"/>
    <property type="match status" value="1"/>
</dbReference>
<dbReference type="GO" id="GO:0016567">
    <property type="term" value="P:protein ubiquitination"/>
    <property type="evidence" value="ECO:0007669"/>
    <property type="project" value="UniProtKB-UniRule"/>
</dbReference>
<dbReference type="Proteomes" id="UP000075902">
    <property type="component" value="Unassembled WGS sequence"/>
</dbReference>
<keyword evidence="6" id="KW-0175">Coiled coil</keyword>
<keyword evidence="5 6" id="KW-0539">Nucleus</keyword>
<dbReference type="PANTHER" id="PTHR23163">
    <property type="entry name" value="RING FINGER PROTEIN-RELATED"/>
    <property type="match status" value="1"/>
</dbReference>
<evidence type="ECO:0000256" key="2">
    <source>
        <dbReference type="ARBA" id="ARBA00022723"/>
    </source>
</evidence>
<evidence type="ECO:0000256" key="1">
    <source>
        <dbReference type="ARBA" id="ARBA00004123"/>
    </source>
</evidence>
<evidence type="ECO:0000256" key="5">
    <source>
        <dbReference type="ARBA" id="ARBA00023242"/>
    </source>
</evidence>
<name>A0A182UIN1_9DIPT</name>
<evidence type="ECO:0000256" key="3">
    <source>
        <dbReference type="ARBA" id="ARBA00022771"/>
    </source>
</evidence>
<dbReference type="GO" id="GO:0033503">
    <property type="term" value="C:HULC complex"/>
    <property type="evidence" value="ECO:0007669"/>
    <property type="project" value="TreeGrafter"/>
</dbReference>
<keyword evidence="2 6" id="KW-0479">Metal-binding</keyword>
<dbReference type="EnsemblMetazoa" id="AMEC021093-RA">
    <property type="protein sequence ID" value="AMEC021093-PA"/>
    <property type="gene ID" value="AMEC021093"/>
</dbReference>
<dbReference type="AlphaFoldDB" id="A0A182UIN1"/>
<evidence type="ECO:0000256" key="7">
    <source>
        <dbReference type="SAM" id="MobiDB-lite"/>
    </source>
</evidence>
<keyword evidence="10" id="KW-1185">Reference proteome</keyword>
<evidence type="ECO:0000256" key="6">
    <source>
        <dbReference type="RuleBase" id="RU365038"/>
    </source>
</evidence>
<dbReference type="InterPro" id="IPR058643">
    <property type="entry name" value="BRE1-like_CC"/>
</dbReference>
<evidence type="ECO:0000313" key="9">
    <source>
        <dbReference type="EnsemblMetazoa" id="AMEC021093-PA"/>
    </source>
</evidence>
<dbReference type="PANTHER" id="PTHR23163:SF0">
    <property type="entry name" value="E3 UBIQUITIN-PROTEIN LIGASE BRE1"/>
    <property type="match status" value="1"/>
</dbReference>
<feature type="compositionally biased region" description="Gly residues" evidence="7">
    <location>
        <begin position="47"/>
        <end position="74"/>
    </location>
</feature>
<keyword evidence="6" id="KW-0808">Transferase</keyword>
<keyword evidence="6" id="KW-0156">Chromatin regulator</keyword>
<dbReference type="VEuPathDB" id="VectorBase:AMEC021093"/>
<keyword evidence="6" id="KW-0833">Ubl conjugation pathway</keyword>
<dbReference type="EC" id="2.3.2.27" evidence="6"/>
<accession>A0A182UIN1</accession>
<comment type="subcellular location">
    <subcellularLocation>
        <location evidence="1 6">Nucleus</location>
    </subcellularLocation>
</comment>
<keyword evidence="3 6" id="KW-0863">Zinc-finger</keyword>
<proteinExistence type="inferred from homology"/>
<dbReference type="GO" id="GO:0005634">
    <property type="term" value="C:nucleus"/>
    <property type="evidence" value="ECO:0007669"/>
    <property type="project" value="UniProtKB-SubCell"/>
</dbReference>
<comment type="catalytic activity">
    <reaction evidence="6">
        <text>S-ubiquitinyl-[E2 ubiquitin-conjugating enzyme]-L-cysteine + [acceptor protein]-L-lysine = [E2 ubiquitin-conjugating enzyme]-L-cysteine + N(6)-ubiquitinyl-[acceptor protein]-L-lysine.</text>
        <dbReference type="EC" id="2.3.2.27"/>
    </reaction>
</comment>
<dbReference type="GO" id="GO:0008270">
    <property type="term" value="F:zinc ion binding"/>
    <property type="evidence" value="ECO:0007669"/>
    <property type="project" value="UniProtKB-KW"/>
</dbReference>
<organism evidence="9 10">
    <name type="scientific">Anopheles melas</name>
    <dbReference type="NCBI Taxonomy" id="34690"/>
    <lineage>
        <taxon>Eukaryota</taxon>
        <taxon>Metazoa</taxon>
        <taxon>Ecdysozoa</taxon>
        <taxon>Arthropoda</taxon>
        <taxon>Hexapoda</taxon>
        <taxon>Insecta</taxon>
        <taxon>Pterygota</taxon>
        <taxon>Neoptera</taxon>
        <taxon>Endopterygota</taxon>
        <taxon>Diptera</taxon>
        <taxon>Nematocera</taxon>
        <taxon>Culicoidea</taxon>
        <taxon>Culicidae</taxon>
        <taxon>Anophelinae</taxon>
        <taxon>Anopheles</taxon>
    </lineage>
</organism>
<comment type="pathway">
    <text evidence="6">Protein modification; protein ubiquitination.</text>
</comment>
<dbReference type="InterPro" id="IPR013956">
    <property type="entry name" value="E3_ubiquit_lig_Bre1"/>
</dbReference>
<feature type="domain" description="BRE1-like coiled-coil containing" evidence="8">
    <location>
        <begin position="129"/>
        <end position="171"/>
    </location>
</feature>
<feature type="region of interest" description="Disordered" evidence="7">
    <location>
        <begin position="29"/>
        <end position="78"/>
    </location>
</feature>
<sequence length="179" mass="19309">MQRVVTRECQKCIGLGTMGTAMARVAGYGGASSPRATMSKRSAEEAAGGGGGGGASGTGGGAAGTGSGGGGGGLQPPIKKVHFEPHLIGPISTLEELDIKVLKFQNKKLAQRIEQRIRCESELRTRIEQLEKRQTQDDAVLNVVNRYWNQLNEDIRVLLQRFDAETADESENKSRLRWQ</sequence>
<evidence type="ECO:0000313" key="10">
    <source>
        <dbReference type="Proteomes" id="UP000075902"/>
    </source>
</evidence>
<reference evidence="10" key="1">
    <citation type="submission" date="2014-01" db="EMBL/GenBank/DDBJ databases">
        <title>The Genome Sequence of Anopheles melas CM1001059_A (V2).</title>
        <authorList>
            <consortium name="The Broad Institute Genomics Platform"/>
            <person name="Neafsey D.E."/>
            <person name="Besansky N."/>
            <person name="Howell P."/>
            <person name="Walton C."/>
            <person name="Young S.K."/>
            <person name="Zeng Q."/>
            <person name="Gargeya S."/>
            <person name="Fitzgerald M."/>
            <person name="Haas B."/>
            <person name="Abouelleil A."/>
            <person name="Allen A.W."/>
            <person name="Alvarado L."/>
            <person name="Arachchi H.M."/>
            <person name="Berlin A.M."/>
            <person name="Chapman S.B."/>
            <person name="Gainer-Dewar J."/>
            <person name="Goldberg J."/>
            <person name="Griggs A."/>
            <person name="Gujja S."/>
            <person name="Hansen M."/>
            <person name="Howarth C."/>
            <person name="Imamovic A."/>
            <person name="Ireland A."/>
            <person name="Larimer J."/>
            <person name="McCowan C."/>
            <person name="Murphy C."/>
            <person name="Pearson M."/>
            <person name="Poon T.W."/>
            <person name="Priest M."/>
            <person name="Roberts A."/>
            <person name="Saif S."/>
            <person name="Shea T."/>
            <person name="Sisk P."/>
            <person name="Sykes S."/>
            <person name="Wortman J."/>
            <person name="Nusbaum C."/>
            <person name="Birren B."/>
        </authorList>
    </citation>
    <scope>NUCLEOTIDE SEQUENCE [LARGE SCALE GENOMIC DNA]</scope>
    <source>
        <strain evidence="10">CM1001059</strain>
    </source>
</reference>